<dbReference type="HAMAP" id="MF_00167">
    <property type="entry name" value="CsrA"/>
    <property type="match status" value="1"/>
</dbReference>
<reference evidence="6 7" key="1">
    <citation type="submission" date="2019-05" db="EMBL/GenBank/DDBJ databases">
        <authorList>
            <person name="Narsing Rao M.P."/>
            <person name="Li W.J."/>
        </authorList>
    </citation>
    <scope>NUCLEOTIDE SEQUENCE [LARGE SCALE GENOMIC DNA]</scope>
    <source>
        <strain evidence="6 7">SYSU_K30003</strain>
    </source>
</reference>
<dbReference type="FunFam" id="2.60.40.4380:FF:000002">
    <property type="entry name" value="Translational regulator CsrA"/>
    <property type="match status" value="1"/>
</dbReference>
<evidence type="ECO:0000256" key="1">
    <source>
        <dbReference type="ARBA" id="ARBA00022490"/>
    </source>
</evidence>
<dbReference type="GO" id="GO:0006109">
    <property type="term" value="P:regulation of carbohydrate metabolic process"/>
    <property type="evidence" value="ECO:0007669"/>
    <property type="project" value="InterPro"/>
</dbReference>
<dbReference type="SUPFAM" id="SSF117130">
    <property type="entry name" value="CsrA-like"/>
    <property type="match status" value="1"/>
</dbReference>
<keyword evidence="1 5" id="KW-0963">Cytoplasm</keyword>
<dbReference type="PANTHER" id="PTHR34984">
    <property type="entry name" value="CARBON STORAGE REGULATOR"/>
    <property type="match status" value="1"/>
</dbReference>
<evidence type="ECO:0000313" key="6">
    <source>
        <dbReference type="EMBL" id="TLS50573.1"/>
    </source>
</evidence>
<proteinExistence type="inferred from homology"/>
<keyword evidence="7" id="KW-1185">Reference proteome</keyword>
<dbReference type="RefSeq" id="WP_138195940.1">
    <property type="nucleotide sequence ID" value="NZ_VCIW01000014.1"/>
</dbReference>
<dbReference type="InterPro" id="IPR003751">
    <property type="entry name" value="CsrA"/>
</dbReference>
<dbReference type="Gene3D" id="2.60.40.4380">
    <property type="entry name" value="Translational regulator CsrA"/>
    <property type="match status" value="1"/>
</dbReference>
<dbReference type="Pfam" id="PF02599">
    <property type="entry name" value="CsrA"/>
    <property type="match status" value="1"/>
</dbReference>
<comment type="caution">
    <text evidence="6">The sequence shown here is derived from an EMBL/GenBank/DDBJ whole genome shotgun (WGS) entry which is preliminary data.</text>
</comment>
<accession>A0A5R9GD46</accession>
<dbReference type="GO" id="GO:0044781">
    <property type="term" value="P:bacterial-type flagellum organization"/>
    <property type="evidence" value="ECO:0007669"/>
    <property type="project" value="UniProtKB-KW"/>
</dbReference>
<comment type="function">
    <text evidence="5">A translational regulator that binds mRNA to regulate translation initiation and/or mRNA stability. Usually binds in the 5'-UTR at or near the Shine-Dalgarno sequence preventing ribosome-binding, thus repressing translation. Its main target seems to be the major flagellin gene, while its function is anatagonized by FliW.</text>
</comment>
<keyword evidence="2 5" id="KW-0678">Repressor</keyword>
<dbReference type="EMBL" id="VCIW01000014">
    <property type="protein sequence ID" value="TLS50573.1"/>
    <property type="molecule type" value="Genomic_DNA"/>
</dbReference>
<evidence type="ECO:0000256" key="2">
    <source>
        <dbReference type="ARBA" id="ARBA00022491"/>
    </source>
</evidence>
<protein>
    <recommendedName>
        <fullName evidence="5">Translational regulator CsrA</fullName>
    </recommendedName>
</protein>
<dbReference type="InterPro" id="IPR036107">
    <property type="entry name" value="CsrA_sf"/>
</dbReference>
<keyword evidence="5" id="KW-1005">Bacterial flagellum biogenesis</keyword>
<dbReference type="PANTHER" id="PTHR34984:SF1">
    <property type="entry name" value="CARBON STORAGE REGULATOR"/>
    <property type="match status" value="1"/>
</dbReference>
<dbReference type="AlphaFoldDB" id="A0A5R9GD46"/>
<organism evidence="6 7">
    <name type="scientific">Paenibacillus antri</name>
    <dbReference type="NCBI Taxonomy" id="2582848"/>
    <lineage>
        <taxon>Bacteria</taxon>
        <taxon>Bacillati</taxon>
        <taxon>Bacillota</taxon>
        <taxon>Bacilli</taxon>
        <taxon>Bacillales</taxon>
        <taxon>Paenibacillaceae</taxon>
        <taxon>Paenibacillus</taxon>
    </lineage>
</organism>
<evidence type="ECO:0000256" key="3">
    <source>
        <dbReference type="ARBA" id="ARBA00022845"/>
    </source>
</evidence>
<evidence type="ECO:0000313" key="7">
    <source>
        <dbReference type="Proteomes" id="UP000309676"/>
    </source>
</evidence>
<evidence type="ECO:0000256" key="5">
    <source>
        <dbReference type="HAMAP-Rule" id="MF_00167"/>
    </source>
</evidence>
<name>A0A5R9GD46_9BACL</name>
<comment type="subunit">
    <text evidence="5">Homodimer; the beta-strands of each monomer intercalate to form a hydrophobic core, while the alpha-helices form wings that extend away from the core.</text>
</comment>
<comment type="subcellular location">
    <subcellularLocation>
        <location evidence="5">Cytoplasm</location>
    </subcellularLocation>
</comment>
<dbReference type="GO" id="GO:0048027">
    <property type="term" value="F:mRNA 5'-UTR binding"/>
    <property type="evidence" value="ECO:0007669"/>
    <property type="project" value="UniProtKB-UniRule"/>
</dbReference>
<keyword evidence="3 5" id="KW-0810">Translation regulation</keyword>
<evidence type="ECO:0000256" key="4">
    <source>
        <dbReference type="ARBA" id="ARBA00022884"/>
    </source>
</evidence>
<comment type="similarity">
    <text evidence="5">Belongs to the CsrA/RsmA family.</text>
</comment>
<keyword evidence="4 5" id="KW-0694">RNA-binding</keyword>
<dbReference type="GO" id="GO:0045947">
    <property type="term" value="P:negative regulation of translational initiation"/>
    <property type="evidence" value="ECO:0007669"/>
    <property type="project" value="UniProtKB-UniRule"/>
</dbReference>
<dbReference type="GO" id="GO:0005829">
    <property type="term" value="C:cytosol"/>
    <property type="evidence" value="ECO:0007669"/>
    <property type="project" value="TreeGrafter"/>
</dbReference>
<dbReference type="NCBIfam" id="TIGR00202">
    <property type="entry name" value="csrA"/>
    <property type="match status" value="1"/>
</dbReference>
<gene>
    <name evidence="5 6" type="primary">csrA</name>
    <name evidence="6" type="ORF">FE782_19615</name>
</gene>
<dbReference type="Proteomes" id="UP000309676">
    <property type="component" value="Unassembled WGS sequence"/>
</dbReference>
<dbReference type="NCBIfam" id="NF002469">
    <property type="entry name" value="PRK01712.1"/>
    <property type="match status" value="1"/>
</dbReference>
<sequence length="80" mass="8845">MLVLTRKKGETVMIGDDIEIVVLGGEGDTVKIGIRAPKHVNIFRKEVYLSIQESNREASKLPTVAPGQLSALFQKQRPKT</sequence>
<dbReference type="GO" id="GO:0006402">
    <property type="term" value="P:mRNA catabolic process"/>
    <property type="evidence" value="ECO:0007669"/>
    <property type="project" value="InterPro"/>
</dbReference>
<dbReference type="GO" id="GO:1902208">
    <property type="term" value="P:regulation of bacterial-type flagellum assembly"/>
    <property type="evidence" value="ECO:0007669"/>
    <property type="project" value="UniProtKB-UniRule"/>
</dbReference>
<dbReference type="OrthoDB" id="9809061at2"/>